<dbReference type="InterPro" id="IPR000944">
    <property type="entry name" value="Tscrpt_reg_Rrf2"/>
</dbReference>
<dbReference type="InterPro" id="IPR014290">
    <property type="entry name" value="SUF_FeS_clus_asmbl_reg"/>
</dbReference>
<dbReference type="NCBIfam" id="TIGR02944">
    <property type="entry name" value="suf_reg_Xantho"/>
    <property type="match status" value="1"/>
</dbReference>
<gene>
    <name evidence="1" type="ORF">B9G39_10985</name>
</gene>
<organism evidence="1 2">
    <name type="scientific">Zooshikella ganghwensis</name>
    <dbReference type="NCBI Taxonomy" id="202772"/>
    <lineage>
        <taxon>Bacteria</taxon>
        <taxon>Pseudomonadati</taxon>
        <taxon>Pseudomonadota</taxon>
        <taxon>Gammaproteobacteria</taxon>
        <taxon>Oceanospirillales</taxon>
        <taxon>Zooshikellaceae</taxon>
        <taxon>Zooshikella</taxon>
    </lineage>
</organism>
<dbReference type="Pfam" id="PF02082">
    <property type="entry name" value="Rrf2"/>
    <property type="match status" value="1"/>
</dbReference>
<protein>
    <submittedName>
        <fullName evidence="1">SUF system Fe-S cluster assembly regulator</fullName>
    </submittedName>
</protein>
<dbReference type="AlphaFoldDB" id="A0A4P9VM34"/>
<dbReference type="PANTHER" id="PTHR33221">
    <property type="entry name" value="WINGED HELIX-TURN-HELIX TRANSCRIPTIONAL REGULATOR, RRF2 FAMILY"/>
    <property type="match status" value="1"/>
</dbReference>
<name>A0A4P9VM34_9GAMM</name>
<dbReference type="GO" id="GO:0003700">
    <property type="term" value="F:DNA-binding transcription factor activity"/>
    <property type="evidence" value="ECO:0007669"/>
    <property type="project" value="TreeGrafter"/>
</dbReference>
<accession>A0A4P9VM34</accession>
<keyword evidence="2" id="KW-1185">Reference proteome</keyword>
<proteinExistence type="predicted"/>
<comment type="caution">
    <text evidence="1">The sequence shown here is derived from an EMBL/GenBank/DDBJ whole genome shotgun (WGS) entry which is preliminary data.</text>
</comment>
<dbReference type="InterPro" id="IPR036390">
    <property type="entry name" value="WH_DNA-bd_sf"/>
</dbReference>
<dbReference type="PANTHER" id="PTHR33221:SF2">
    <property type="entry name" value="TRANSCRIPTIONAL REGULATOR"/>
    <property type="match status" value="1"/>
</dbReference>
<sequence>MLRTKKGKNMLRISRLADYALIIAHHLQQQANLISLEAIADNTQIPRATVRKLLRCLVQHQLVTSVRGARGGYLLASSGDNISIADVIEAIDGPIALTECAKATTHCQCELSSHCQLKNPWQQINQQLYLTLKQVKLTSINTSATPNQSVTLEALQHTTPLEPLPINTD</sequence>
<dbReference type="PROSITE" id="PS51197">
    <property type="entry name" value="HTH_RRF2_2"/>
    <property type="match status" value="1"/>
</dbReference>
<reference evidence="1 2" key="1">
    <citation type="submission" date="2017-04" db="EMBL/GenBank/DDBJ databases">
        <title>Draft genome sequence of Zooshikella ganghwensis VG4 isolated from Red Sea sediments.</title>
        <authorList>
            <person name="Rehman Z."/>
            <person name="Alam I."/>
            <person name="Kamau A."/>
            <person name="Bajic V."/>
            <person name="Leiknes T."/>
        </authorList>
    </citation>
    <scope>NUCLEOTIDE SEQUENCE [LARGE SCALE GENOMIC DNA]</scope>
    <source>
        <strain evidence="1 2">VG4</strain>
    </source>
</reference>
<dbReference type="SUPFAM" id="SSF46785">
    <property type="entry name" value="Winged helix' DNA-binding domain"/>
    <property type="match status" value="1"/>
</dbReference>
<evidence type="ECO:0000313" key="2">
    <source>
        <dbReference type="Proteomes" id="UP000257039"/>
    </source>
</evidence>
<dbReference type="EMBL" id="NDXW01000001">
    <property type="protein sequence ID" value="RDH43926.1"/>
    <property type="molecule type" value="Genomic_DNA"/>
</dbReference>
<evidence type="ECO:0000313" key="1">
    <source>
        <dbReference type="EMBL" id="RDH43926.1"/>
    </source>
</evidence>
<dbReference type="Gene3D" id="1.10.10.10">
    <property type="entry name" value="Winged helix-like DNA-binding domain superfamily/Winged helix DNA-binding domain"/>
    <property type="match status" value="1"/>
</dbReference>
<dbReference type="NCBIfam" id="TIGR00738">
    <property type="entry name" value="rrf2_super"/>
    <property type="match status" value="1"/>
</dbReference>
<dbReference type="InterPro" id="IPR036388">
    <property type="entry name" value="WH-like_DNA-bd_sf"/>
</dbReference>
<dbReference type="Proteomes" id="UP000257039">
    <property type="component" value="Unassembled WGS sequence"/>
</dbReference>
<dbReference type="GO" id="GO:0005829">
    <property type="term" value="C:cytosol"/>
    <property type="evidence" value="ECO:0007669"/>
    <property type="project" value="TreeGrafter"/>
</dbReference>